<evidence type="ECO:0000256" key="1">
    <source>
        <dbReference type="SAM" id="MobiDB-lite"/>
    </source>
</evidence>
<feature type="compositionally biased region" description="Basic residues" evidence="1">
    <location>
        <begin position="49"/>
        <end position="60"/>
    </location>
</feature>
<evidence type="ECO:0000313" key="3">
    <source>
        <dbReference type="EMBL" id="KAF2086416.1"/>
    </source>
</evidence>
<feature type="compositionally biased region" description="Basic and acidic residues" evidence="1">
    <location>
        <begin position="311"/>
        <end position="328"/>
    </location>
</feature>
<feature type="region of interest" description="Disordered" evidence="1">
    <location>
        <begin position="291"/>
        <end position="343"/>
    </location>
</feature>
<keyword evidence="4" id="KW-1185">Reference proteome</keyword>
<keyword evidence="2" id="KW-0812">Transmembrane</keyword>
<dbReference type="AlphaFoldDB" id="A0A9P4LXT5"/>
<keyword evidence="2" id="KW-1133">Transmembrane helix</keyword>
<evidence type="ECO:0000313" key="4">
    <source>
        <dbReference type="Proteomes" id="UP000799776"/>
    </source>
</evidence>
<feature type="compositionally biased region" description="Low complexity" evidence="1">
    <location>
        <begin position="332"/>
        <end position="342"/>
    </location>
</feature>
<keyword evidence="2" id="KW-0472">Membrane</keyword>
<protein>
    <submittedName>
        <fullName evidence="3">Uncharacterized protein</fullName>
    </submittedName>
</protein>
<gene>
    <name evidence="3" type="ORF">K490DRAFT_66611</name>
</gene>
<organism evidence="3 4">
    <name type="scientific">Saccharata proteae CBS 121410</name>
    <dbReference type="NCBI Taxonomy" id="1314787"/>
    <lineage>
        <taxon>Eukaryota</taxon>
        <taxon>Fungi</taxon>
        <taxon>Dikarya</taxon>
        <taxon>Ascomycota</taxon>
        <taxon>Pezizomycotina</taxon>
        <taxon>Dothideomycetes</taxon>
        <taxon>Dothideomycetes incertae sedis</taxon>
        <taxon>Botryosphaeriales</taxon>
        <taxon>Saccharataceae</taxon>
        <taxon>Saccharata</taxon>
    </lineage>
</organism>
<dbReference type="Proteomes" id="UP000799776">
    <property type="component" value="Unassembled WGS sequence"/>
</dbReference>
<feature type="transmembrane region" description="Helical" evidence="2">
    <location>
        <begin position="6"/>
        <end position="31"/>
    </location>
</feature>
<feature type="compositionally biased region" description="Polar residues" evidence="1">
    <location>
        <begin position="81"/>
        <end position="94"/>
    </location>
</feature>
<reference evidence="3" key="1">
    <citation type="journal article" date="2020" name="Stud. Mycol.">
        <title>101 Dothideomycetes genomes: a test case for predicting lifestyles and emergence of pathogens.</title>
        <authorList>
            <person name="Haridas S."/>
            <person name="Albert R."/>
            <person name="Binder M."/>
            <person name="Bloem J."/>
            <person name="Labutti K."/>
            <person name="Salamov A."/>
            <person name="Andreopoulos B."/>
            <person name="Baker S."/>
            <person name="Barry K."/>
            <person name="Bills G."/>
            <person name="Bluhm B."/>
            <person name="Cannon C."/>
            <person name="Castanera R."/>
            <person name="Culley D."/>
            <person name="Daum C."/>
            <person name="Ezra D."/>
            <person name="Gonzalez J."/>
            <person name="Henrissat B."/>
            <person name="Kuo A."/>
            <person name="Liang C."/>
            <person name="Lipzen A."/>
            <person name="Lutzoni F."/>
            <person name="Magnuson J."/>
            <person name="Mondo S."/>
            <person name="Nolan M."/>
            <person name="Ohm R."/>
            <person name="Pangilinan J."/>
            <person name="Park H.-J."/>
            <person name="Ramirez L."/>
            <person name="Alfaro M."/>
            <person name="Sun H."/>
            <person name="Tritt A."/>
            <person name="Yoshinaga Y."/>
            <person name="Zwiers L.-H."/>
            <person name="Turgeon B."/>
            <person name="Goodwin S."/>
            <person name="Spatafora J."/>
            <person name="Crous P."/>
            <person name="Grigoriev I."/>
        </authorList>
    </citation>
    <scope>NUCLEOTIDE SEQUENCE</scope>
    <source>
        <strain evidence="3">CBS 121410</strain>
    </source>
</reference>
<sequence length="445" mass="50106">MSSTNTAVIAGIVVAITVFGLGIGSLYYYALRNYYQDTSPRDPETGIRHLQRPRRRRHRDRGQQQQQQRQNDDDDVETGNRAGTQSRGAQQPQPGLQEDTVSAYRSGGREGETDVLAWSHEVPVKPPQRGSRCENALGNYVLRGPGDCRVETDLAEWAQGGDHSRGRTERAERRKRMARLGVRRPRGQVWLGDDESFPCYDGAAGLERPVTIHQPSIRRTEEQMQVSRDRANDLEPLRSNPPDPSAVLFPLQLPPVVAVRCRLPKGHRRSIYRWSASVDGCVKEAWDPDYFARHPRPSPEPSLRTAGSRRGRAEQLEKIQAEVEKGTEMETEQQTQKQMETGKLTETQTSLLQAEEHVNPSQRFTDVRDTTDFRSSFGITETQTSASKRPTSEPIRVQRSVEEPQMWKRNGVAANGRCSWSVVEAYALRNGWVGTGRGEEVVVVG</sequence>
<feature type="region of interest" description="Disordered" evidence="1">
    <location>
        <begin position="37"/>
        <end position="111"/>
    </location>
</feature>
<proteinExistence type="predicted"/>
<evidence type="ECO:0000256" key="2">
    <source>
        <dbReference type="SAM" id="Phobius"/>
    </source>
</evidence>
<accession>A0A9P4LXT5</accession>
<name>A0A9P4LXT5_9PEZI</name>
<comment type="caution">
    <text evidence="3">The sequence shown here is derived from an EMBL/GenBank/DDBJ whole genome shotgun (WGS) entry which is preliminary data.</text>
</comment>
<dbReference type="EMBL" id="ML978724">
    <property type="protein sequence ID" value="KAF2086416.1"/>
    <property type="molecule type" value="Genomic_DNA"/>
</dbReference>